<sequence>MLWVGAVGTVLFVMAFIVDGWSRPGYSPVRHPVSALALGSRGAVQTVNFLQCGCAVAVGATGLLIAGAHPALAAVLAVFGAALVASGVFPMDPMLGYPPGAPDGVPDESSHRHRLHDIAGAVVFLSLPTAMVIAALTLPGTGWRIGSGVAAVALFATSVRFARCWEEESAHLGLVQRGVIVPGWSWLAALFVLHVPA</sequence>
<feature type="transmembrane region" description="Helical" evidence="1">
    <location>
        <begin position="118"/>
        <end position="138"/>
    </location>
</feature>
<keyword evidence="1" id="KW-0812">Transmembrane</keyword>
<comment type="caution">
    <text evidence="2">The sequence shown here is derived from an EMBL/GenBank/DDBJ whole genome shotgun (WGS) entry which is preliminary data.</text>
</comment>
<evidence type="ECO:0000313" key="2">
    <source>
        <dbReference type="EMBL" id="MFD6795779.1"/>
    </source>
</evidence>
<dbReference type="Pfam" id="PF06197">
    <property type="entry name" value="DUF998"/>
    <property type="match status" value="1"/>
</dbReference>
<reference evidence="2 3" key="1">
    <citation type="submission" date="2024-09" db="EMBL/GenBank/DDBJ databases">
        <title>The Natural Products Discovery Center: Release of the First 8490 Sequenced Strains for Exploring Actinobacteria Biosynthetic Diversity.</title>
        <authorList>
            <person name="Kalkreuter E."/>
            <person name="Kautsar S.A."/>
            <person name="Yang D."/>
            <person name="Bader C.D."/>
            <person name="Teijaro C.N."/>
            <person name="Fluegel L."/>
            <person name="Davis C.M."/>
            <person name="Simpson J.R."/>
            <person name="Lauterbach L."/>
            <person name="Steele A.D."/>
            <person name="Gui C."/>
            <person name="Meng S."/>
            <person name="Li G."/>
            <person name="Viehrig K."/>
            <person name="Ye F."/>
            <person name="Su P."/>
            <person name="Kiefer A.F."/>
            <person name="Nichols A."/>
            <person name="Cepeda A.J."/>
            <person name="Yan W."/>
            <person name="Fan B."/>
            <person name="Jiang Y."/>
            <person name="Adhikari A."/>
            <person name="Zheng C.-J."/>
            <person name="Schuster L."/>
            <person name="Cowan T.M."/>
            <person name="Smanski M.J."/>
            <person name="Chevrette M.G."/>
            <person name="De Carvalho L.P.S."/>
            <person name="Shen B."/>
        </authorList>
    </citation>
    <scope>NUCLEOTIDE SEQUENCE [LARGE SCALE GENOMIC DNA]</scope>
    <source>
        <strain evidence="2 3">NPDC060353</strain>
    </source>
</reference>
<evidence type="ECO:0000256" key="1">
    <source>
        <dbReference type="SAM" id="Phobius"/>
    </source>
</evidence>
<dbReference type="EMBL" id="JBHXCV010000015">
    <property type="protein sequence ID" value="MFD6795779.1"/>
    <property type="molecule type" value="Genomic_DNA"/>
</dbReference>
<dbReference type="Proteomes" id="UP001598673">
    <property type="component" value="Unassembled WGS sequence"/>
</dbReference>
<feature type="transmembrane region" description="Helical" evidence="1">
    <location>
        <begin position="71"/>
        <end position="89"/>
    </location>
</feature>
<protein>
    <submittedName>
        <fullName evidence="2">DUF998 domain-containing protein</fullName>
    </submittedName>
</protein>
<organism evidence="2 3">
    <name type="scientific">Prauserella salsuginis</name>
    <dbReference type="NCBI Taxonomy" id="387889"/>
    <lineage>
        <taxon>Bacteria</taxon>
        <taxon>Bacillati</taxon>
        <taxon>Actinomycetota</taxon>
        <taxon>Actinomycetes</taxon>
        <taxon>Pseudonocardiales</taxon>
        <taxon>Pseudonocardiaceae</taxon>
        <taxon>Prauserella</taxon>
        <taxon>Prauserella salsuginis group</taxon>
    </lineage>
</organism>
<dbReference type="InterPro" id="IPR009339">
    <property type="entry name" value="DUF998"/>
</dbReference>
<dbReference type="RefSeq" id="WP_258936561.1">
    <property type="nucleotide sequence ID" value="NZ_JANBBF010000009.1"/>
</dbReference>
<gene>
    <name evidence="2" type="ORF">ACFWGY_20835</name>
</gene>
<name>A0ABW6G9C2_9PSEU</name>
<feature type="transmembrane region" description="Helical" evidence="1">
    <location>
        <begin position="44"/>
        <end position="64"/>
    </location>
</feature>
<proteinExistence type="predicted"/>
<keyword evidence="1" id="KW-0472">Membrane</keyword>
<keyword evidence="1" id="KW-1133">Transmembrane helix</keyword>
<evidence type="ECO:0000313" key="3">
    <source>
        <dbReference type="Proteomes" id="UP001598673"/>
    </source>
</evidence>
<keyword evidence="3" id="KW-1185">Reference proteome</keyword>
<accession>A0ABW6G9C2</accession>